<keyword evidence="2" id="KW-0813">Transport</keyword>
<protein>
    <submittedName>
        <fullName evidence="6">Peptide/nickel transport system ATP-binding protein/oligopeptide transport system ATP-binding protein</fullName>
    </submittedName>
</protein>
<dbReference type="SMART" id="SM00382">
    <property type="entry name" value="AAA"/>
    <property type="match status" value="1"/>
</dbReference>
<evidence type="ECO:0000256" key="3">
    <source>
        <dbReference type="ARBA" id="ARBA00022741"/>
    </source>
</evidence>
<dbReference type="PROSITE" id="PS50893">
    <property type="entry name" value="ABC_TRANSPORTER_2"/>
    <property type="match status" value="1"/>
</dbReference>
<dbReference type="NCBIfam" id="TIGR01727">
    <property type="entry name" value="oligo_HPY"/>
    <property type="match status" value="1"/>
</dbReference>
<dbReference type="InterPro" id="IPR003593">
    <property type="entry name" value="AAA+_ATPase"/>
</dbReference>
<sequence length="342" mass="38351">MQAQHEETALIQVRNMKKYYQAKKGLNKLKSGNTYVKAVDGVSFDLRKGETYALVGESGCGKSTTGRTLLRLHDATEGEAIYNGKDLFKLSNKEMNKVRKDMQMVFQDPYSSLNPRKRIGNILEEPLNIHNIGNKSERTDIVMEVMSKVGLQVDHYYRFPHEFSGGQRQRIGLARALVVDPKVIICDEPVSALDVSIQSQVINLLQSLQRDLGLTYLFISHDISVVRHISDRIGVMYLGNLVEEGYTDDVIENPKHPYTKALLSSVPLPDPNIQRERVILQGDIPSPLNPPSGCVFHTRCPFAMDVCKTTVPQSLNLAGNHTVRCHLHDEGITTEEKKVVNA</sequence>
<evidence type="ECO:0000256" key="2">
    <source>
        <dbReference type="ARBA" id="ARBA00022448"/>
    </source>
</evidence>
<organism evidence="6 7">
    <name type="scientific">Geomicrobium sediminis</name>
    <dbReference type="NCBI Taxonomy" id="1347788"/>
    <lineage>
        <taxon>Bacteria</taxon>
        <taxon>Bacillati</taxon>
        <taxon>Bacillota</taxon>
        <taxon>Bacilli</taxon>
        <taxon>Bacillales</taxon>
        <taxon>Geomicrobium</taxon>
    </lineage>
</organism>
<evidence type="ECO:0000313" key="6">
    <source>
        <dbReference type="EMBL" id="MBM7634748.1"/>
    </source>
</evidence>
<proteinExistence type="inferred from homology"/>
<dbReference type="CDD" id="cd03257">
    <property type="entry name" value="ABC_NikE_OppD_transporters"/>
    <property type="match status" value="1"/>
</dbReference>
<evidence type="ECO:0000259" key="5">
    <source>
        <dbReference type="PROSITE" id="PS50893"/>
    </source>
</evidence>
<dbReference type="PROSITE" id="PS00211">
    <property type="entry name" value="ABC_TRANSPORTER_1"/>
    <property type="match status" value="1"/>
</dbReference>
<accession>A0ABS2PH32</accession>
<keyword evidence="3" id="KW-0547">Nucleotide-binding</keyword>
<keyword evidence="7" id="KW-1185">Reference proteome</keyword>
<dbReference type="Gene3D" id="3.40.50.300">
    <property type="entry name" value="P-loop containing nucleotide triphosphate hydrolases"/>
    <property type="match status" value="1"/>
</dbReference>
<dbReference type="EMBL" id="JAFBEC010000016">
    <property type="protein sequence ID" value="MBM7634748.1"/>
    <property type="molecule type" value="Genomic_DNA"/>
</dbReference>
<dbReference type="Pfam" id="PF08352">
    <property type="entry name" value="oligo_HPY"/>
    <property type="match status" value="1"/>
</dbReference>
<keyword evidence="4 6" id="KW-0067">ATP-binding</keyword>
<gene>
    <name evidence="6" type="ORF">JOD17_003874</name>
</gene>
<dbReference type="InterPro" id="IPR013563">
    <property type="entry name" value="Oligopep_ABC_C"/>
</dbReference>
<dbReference type="InterPro" id="IPR017871">
    <property type="entry name" value="ABC_transporter-like_CS"/>
</dbReference>
<evidence type="ECO:0000256" key="4">
    <source>
        <dbReference type="ARBA" id="ARBA00022840"/>
    </source>
</evidence>
<evidence type="ECO:0000256" key="1">
    <source>
        <dbReference type="ARBA" id="ARBA00005417"/>
    </source>
</evidence>
<reference evidence="6 7" key="1">
    <citation type="submission" date="2021-01" db="EMBL/GenBank/DDBJ databases">
        <title>Genomic Encyclopedia of Type Strains, Phase IV (KMG-IV): sequencing the most valuable type-strain genomes for metagenomic binning, comparative biology and taxonomic classification.</title>
        <authorList>
            <person name="Goeker M."/>
        </authorList>
    </citation>
    <scope>NUCLEOTIDE SEQUENCE [LARGE SCALE GENOMIC DNA]</scope>
    <source>
        <strain evidence="6 7">DSM 25540</strain>
    </source>
</reference>
<comment type="caution">
    <text evidence="6">The sequence shown here is derived from an EMBL/GenBank/DDBJ whole genome shotgun (WGS) entry which is preliminary data.</text>
</comment>
<dbReference type="PANTHER" id="PTHR43776:SF7">
    <property type="entry name" value="D,D-DIPEPTIDE TRANSPORT ATP-BINDING PROTEIN DDPF-RELATED"/>
    <property type="match status" value="1"/>
</dbReference>
<dbReference type="GO" id="GO:0005524">
    <property type="term" value="F:ATP binding"/>
    <property type="evidence" value="ECO:0007669"/>
    <property type="project" value="UniProtKB-KW"/>
</dbReference>
<comment type="similarity">
    <text evidence="1">Belongs to the ABC transporter superfamily.</text>
</comment>
<dbReference type="SUPFAM" id="SSF52540">
    <property type="entry name" value="P-loop containing nucleoside triphosphate hydrolases"/>
    <property type="match status" value="1"/>
</dbReference>
<name>A0ABS2PH32_9BACL</name>
<dbReference type="Pfam" id="PF00005">
    <property type="entry name" value="ABC_tran"/>
    <property type="match status" value="1"/>
</dbReference>
<dbReference type="InterPro" id="IPR027417">
    <property type="entry name" value="P-loop_NTPase"/>
</dbReference>
<dbReference type="InterPro" id="IPR003439">
    <property type="entry name" value="ABC_transporter-like_ATP-bd"/>
</dbReference>
<dbReference type="NCBIfam" id="NF008453">
    <property type="entry name" value="PRK11308.1"/>
    <property type="match status" value="1"/>
</dbReference>
<dbReference type="Proteomes" id="UP000741863">
    <property type="component" value="Unassembled WGS sequence"/>
</dbReference>
<dbReference type="InterPro" id="IPR050319">
    <property type="entry name" value="ABC_transp_ATP-bind"/>
</dbReference>
<dbReference type="RefSeq" id="WP_204699520.1">
    <property type="nucleotide sequence ID" value="NZ_JAFBEC010000016.1"/>
</dbReference>
<feature type="domain" description="ABC transporter" evidence="5">
    <location>
        <begin position="11"/>
        <end position="263"/>
    </location>
</feature>
<evidence type="ECO:0000313" key="7">
    <source>
        <dbReference type="Proteomes" id="UP000741863"/>
    </source>
</evidence>
<dbReference type="PANTHER" id="PTHR43776">
    <property type="entry name" value="TRANSPORT ATP-BINDING PROTEIN"/>
    <property type="match status" value="1"/>
</dbReference>